<accession>A0A921H593</accession>
<protein>
    <submittedName>
        <fullName evidence="1">Uncharacterized protein</fullName>
    </submittedName>
</protein>
<proteinExistence type="predicted"/>
<reference evidence="1" key="2">
    <citation type="submission" date="2021-09" db="EMBL/GenBank/DDBJ databases">
        <authorList>
            <person name="Gilroy R."/>
        </authorList>
    </citation>
    <scope>NUCLEOTIDE SEQUENCE</scope>
    <source>
        <strain evidence="1">6966</strain>
    </source>
</reference>
<evidence type="ECO:0000313" key="1">
    <source>
        <dbReference type="EMBL" id="HJF70869.1"/>
    </source>
</evidence>
<dbReference type="AlphaFoldDB" id="A0A921H593"/>
<comment type="caution">
    <text evidence="1">The sequence shown here is derived from an EMBL/GenBank/DDBJ whole genome shotgun (WGS) entry which is preliminary data.</text>
</comment>
<organism evidence="1 2">
    <name type="scientific">Butyricimonas virosa</name>
    <dbReference type="NCBI Taxonomy" id="544645"/>
    <lineage>
        <taxon>Bacteria</taxon>
        <taxon>Pseudomonadati</taxon>
        <taxon>Bacteroidota</taxon>
        <taxon>Bacteroidia</taxon>
        <taxon>Bacteroidales</taxon>
        <taxon>Odoribacteraceae</taxon>
        <taxon>Butyricimonas</taxon>
    </lineage>
</organism>
<name>A0A921H593_9BACT</name>
<dbReference type="EMBL" id="DYVS01000149">
    <property type="protein sequence ID" value="HJF70869.1"/>
    <property type="molecule type" value="Genomic_DNA"/>
</dbReference>
<evidence type="ECO:0000313" key="2">
    <source>
        <dbReference type="Proteomes" id="UP000742098"/>
    </source>
</evidence>
<reference evidence="1" key="1">
    <citation type="journal article" date="2021" name="PeerJ">
        <title>Extensive microbial diversity within the chicken gut microbiome revealed by metagenomics and culture.</title>
        <authorList>
            <person name="Gilroy R."/>
            <person name="Ravi A."/>
            <person name="Getino M."/>
            <person name="Pursley I."/>
            <person name="Horton D.L."/>
            <person name="Alikhan N.F."/>
            <person name="Baker D."/>
            <person name="Gharbi K."/>
            <person name="Hall N."/>
            <person name="Watson M."/>
            <person name="Adriaenssens E.M."/>
            <person name="Foster-Nyarko E."/>
            <person name="Jarju S."/>
            <person name="Secka A."/>
            <person name="Antonio M."/>
            <person name="Oren A."/>
            <person name="Chaudhuri R.R."/>
            <person name="La Ragione R."/>
            <person name="Hildebrand F."/>
            <person name="Pallen M.J."/>
        </authorList>
    </citation>
    <scope>NUCLEOTIDE SEQUENCE</scope>
    <source>
        <strain evidence="1">6966</strain>
    </source>
</reference>
<dbReference type="Proteomes" id="UP000742098">
    <property type="component" value="Unassembled WGS sequence"/>
</dbReference>
<gene>
    <name evidence="1" type="ORF">K8V05_08970</name>
</gene>
<sequence>MKTIIAKKVFETRTQRFYELSEPITKGRRLKDDVDIIQEMTDSEISRIKEEYRKFIPSDGCRLVCVSDAHTHVERLVFPAFTYLDNGVVKHGRMSLNIDGKHTFSIDGGDPDSVYDDEVYLRHLGMVNKVRIMLEK</sequence>